<dbReference type="Proteomes" id="UP000252139">
    <property type="component" value="Unassembled WGS sequence"/>
</dbReference>
<protein>
    <submittedName>
        <fullName evidence="1">Uncharacterized protein</fullName>
    </submittedName>
</protein>
<accession>A0A367JDR7</accession>
<dbReference type="EMBL" id="PJQL01001534">
    <property type="protein sequence ID" value="RCH88078.1"/>
    <property type="molecule type" value="Genomic_DNA"/>
</dbReference>
<sequence>MLPMWSTEDNANTGPALFGIWYKRYRQKISFNNFVENQGHHWVTAKMNSAGVSFDMYDEAKNAAFSYDPVHEVMKFKKTTIQLSHLEFIIDKSRRRKRLKSSYHEDALDLLTQAQYSATEEGRRLLNLGTVAFHSTDSGEIAADENAQVVDEADKGDSSYEATQISTENHEIDISLDLLEQHSGPYEKACDNSFIEELISPNKNRNNKTIIIKRHKLSELLNLRTDEAYVVDTAIRRP</sequence>
<keyword evidence="2" id="KW-1185">Reference proteome</keyword>
<reference evidence="1 2" key="1">
    <citation type="journal article" date="2018" name="G3 (Bethesda)">
        <title>Phylogenetic and Phylogenomic Definition of Rhizopus Species.</title>
        <authorList>
            <person name="Gryganskyi A.P."/>
            <person name="Golan J."/>
            <person name="Dolatabadi S."/>
            <person name="Mondo S."/>
            <person name="Robb S."/>
            <person name="Idnurm A."/>
            <person name="Muszewska A."/>
            <person name="Steczkiewicz K."/>
            <person name="Masonjones S."/>
            <person name="Liao H.L."/>
            <person name="Gajdeczka M.T."/>
            <person name="Anike F."/>
            <person name="Vuek A."/>
            <person name="Anishchenko I.M."/>
            <person name="Voigt K."/>
            <person name="de Hoog G.S."/>
            <person name="Smith M.E."/>
            <person name="Heitman J."/>
            <person name="Vilgalys R."/>
            <person name="Stajich J.E."/>
        </authorList>
    </citation>
    <scope>NUCLEOTIDE SEQUENCE [LARGE SCALE GENOMIC DNA]</scope>
    <source>
        <strain evidence="1 2">CBS 357.93</strain>
    </source>
</reference>
<evidence type="ECO:0000313" key="2">
    <source>
        <dbReference type="Proteomes" id="UP000252139"/>
    </source>
</evidence>
<dbReference type="AlphaFoldDB" id="A0A367JDR7"/>
<comment type="caution">
    <text evidence="1">The sequence shown here is derived from an EMBL/GenBank/DDBJ whole genome shotgun (WGS) entry which is preliminary data.</text>
</comment>
<evidence type="ECO:0000313" key="1">
    <source>
        <dbReference type="EMBL" id="RCH88078.1"/>
    </source>
</evidence>
<name>A0A367JDR7_RHIAZ</name>
<proteinExistence type="predicted"/>
<dbReference type="OrthoDB" id="2283246at2759"/>
<gene>
    <name evidence="1" type="ORF">CU097_009048</name>
</gene>
<organism evidence="1 2">
    <name type="scientific">Rhizopus azygosporus</name>
    <name type="common">Rhizopus microsporus var. azygosporus</name>
    <dbReference type="NCBI Taxonomy" id="86630"/>
    <lineage>
        <taxon>Eukaryota</taxon>
        <taxon>Fungi</taxon>
        <taxon>Fungi incertae sedis</taxon>
        <taxon>Mucoromycota</taxon>
        <taxon>Mucoromycotina</taxon>
        <taxon>Mucoromycetes</taxon>
        <taxon>Mucorales</taxon>
        <taxon>Mucorineae</taxon>
        <taxon>Rhizopodaceae</taxon>
        <taxon>Rhizopus</taxon>
    </lineage>
</organism>